<proteinExistence type="predicted"/>
<reference evidence="3" key="1">
    <citation type="journal article" date="2016" name="Nature">
        <title>Genome evolution in the allotetraploid frog Xenopus laevis.</title>
        <authorList>
            <person name="Session A.M."/>
            <person name="Uno Y."/>
            <person name="Kwon T."/>
            <person name="Chapman J.A."/>
            <person name="Toyoda A."/>
            <person name="Takahashi S."/>
            <person name="Fukui A."/>
            <person name="Hikosaka A."/>
            <person name="Suzuki A."/>
            <person name="Kondo M."/>
            <person name="van Heeringen S.J."/>
            <person name="Quigley I."/>
            <person name="Heinz S."/>
            <person name="Ogino H."/>
            <person name="Ochi H."/>
            <person name="Hellsten U."/>
            <person name="Lyons J.B."/>
            <person name="Simakov O."/>
            <person name="Putnam N."/>
            <person name="Stites J."/>
            <person name="Kuroki Y."/>
            <person name="Tanaka T."/>
            <person name="Michiue T."/>
            <person name="Watanabe M."/>
            <person name="Bogdanovic O."/>
            <person name="Lister R."/>
            <person name="Georgiou G."/>
            <person name="Paranjpe S.S."/>
            <person name="van Kruijsbergen I."/>
            <person name="Shu S."/>
            <person name="Carlson J."/>
            <person name="Kinoshita T."/>
            <person name="Ohta Y."/>
            <person name="Mawaribuchi S."/>
            <person name="Jenkins J."/>
            <person name="Grimwood J."/>
            <person name="Schmutz J."/>
            <person name="Mitros T."/>
            <person name="Mozaffari S.V."/>
            <person name="Suzuki Y."/>
            <person name="Haramoto Y."/>
            <person name="Yamamoto T.S."/>
            <person name="Takagi C."/>
            <person name="Heald R."/>
            <person name="Miller K."/>
            <person name="Haudenschild C."/>
            <person name="Kitzman J."/>
            <person name="Nakayama T."/>
            <person name="Izutsu Y."/>
            <person name="Robert J."/>
            <person name="Fortriede J."/>
            <person name="Burns K."/>
            <person name="Lotay V."/>
            <person name="Karimi K."/>
            <person name="Yasuoka Y."/>
            <person name="Dichmann D.S."/>
            <person name="Flajnik M.F."/>
            <person name="Houston D.W."/>
            <person name="Shendure J."/>
            <person name="DuPasquier L."/>
            <person name="Vize P.D."/>
            <person name="Zorn A.M."/>
            <person name="Ito M."/>
            <person name="Marcotte E.M."/>
            <person name="Wallingford J.B."/>
            <person name="Ito Y."/>
            <person name="Asashima M."/>
            <person name="Ueno N."/>
            <person name="Matsuda Y."/>
            <person name="Veenstra G.J."/>
            <person name="Fujiyama A."/>
            <person name="Harland R.M."/>
            <person name="Taira M."/>
            <person name="Rokhsar D.S."/>
        </authorList>
    </citation>
    <scope>NUCLEOTIDE SEQUENCE [LARGE SCALE GENOMIC DNA]</scope>
    <source>
        <strain evidence="3">J</strain>
    </source>
</reference>
<feature type="signal peptide" evidence="1">
    <location>
        <begin position="1"/>
        <end position="20"/>
    </location>
</feature>
<name>A0A974HEX8_XENLA</name>
<evidence type="ECO:0000256" key="1">
    <source>
        <dbReference type="SAM" id="SignalP"/>
    </source>
</evidence>
<accession>A0A974HEX8</accession>
<dbReference type="EMBL" id="CM004477">
    <property type="protein sequence ID" value="OCT75031.1"/>
    <property type="molecule type" value="Genomic_DNA"/>
</dbReference>
<keyword evidence="1" id="KW-0732">Signal</keyword>
<sequence length="101" mass="11863">MCLLEFLLAQLIMLYSSILSLKHTEFLFTLLGALCSSEDKGLPICLNIKNIHTKKKRKKLKDLFRNLSAKLYMYPNYYFFFFFYPQAEFSKISRDVEVSGS</sequence>
<dbReference type="Proteomes" id="UP000694892">
    <property type="component" value="Chromosome 6S"/>
</dbReference>
<evidence type="ECO:0000313" key="3">
    <source>
        <dbReference type="Proteomes" id="UP000694892"/>
    </source>
</evidence>
<protein>
    <recommendedName>
        <fullName evidence="4">Secreted protein</fullName>
    </recommendedName>
</protein>
<dbReference type="AlphaFoldDB" id="A0A974HEX8"/>
<gene>
    <name evidence="2" type="ORF">XELAEV_18034018mg</name>
</gene>
<evidence type="ECO:0008006" key="4">
    <source>
        <dbReference type="Google" id="ProtNLM"/>
    </source>
</evidence>
<feature type="chain" id="PRO_5037976935" description="Secreted protein" evidence="1">
    <location>
        <begin position="21"/>
        <end position="101"/>
    </location>
</feature>
<organism evidence="2 3">
    <name type="scientific">Xenopus laevis</name>
    <name type="common">African clawed frog</name>
    <dbReference type="NCBI Taxonomy" id="8355"/>
    <lineage>
        <taxon>Eukaryota</taxon>
        <taxon>Metazoa</taxon>
        <taxon>Chordata</taxon>
        <taxon>Craniata</taxon>
        <taxon>Vertebrata</taxon>
        <taxon>Euteleostomi</taxon>
        <taxon>Amphibia</taxon>
        <taxon>Batrachia</taxon>
        <taxon>Anura</taxon>
        <taxon>Pipoidea</taxon>
        <taxon>Pipidae</taxon>
        <taxon>Xenopodinae</taxon>
        <taxon>Xenopus</taxon>
        <taxon>Xenopus</taxon>
    </lineage>
</organism>
<evidence type="ECO:0000313" key="2">
    <source>
        <dbReference type="EMBL" id="OCT75031.1"/>
    </source>
</evidence>